<evidence type="ECO:0000313" key="1">
    <source>
        <dbReference type="EnsemblPlants" id="Kaladp0076s0153.1.v1.1"/>
    </source>
</evidence>
<dbReference type="Gramene" id="Kaladp0076s0153.1.v1.1">
    <property type="protein sequence ID" value="Kaladp0076s0153.1.v1.1"/>
    <property type="gene ID" value="Kaladp0076s0153.v1.1"/>
</dbReference>
<reference evidence="1" key="1">
    <citation type="submission" date="2021-01" db="UniProtKB">
        <authorList>
            <consortium name="EnsemblPlants"/>
        </authorList>
    </citation>
    <scope>IDENTIFICATION</scope>
</reference>
<name>A0A7N0UNM8_KALFE</name>
<organism evidence="1 2">
    <name type="scientific">Kalanchoe fedtschenkoi</name>
    <name type="common">Lavender scallops</name>
    <name type="synonym">South American air plant</name>
    <dbReference type="NCBI Taxonomy" id="63787"/>
    <lineage>
        <taxon>Eukaryota</taxon>
        <taxon>Viridiplantae</taxon>
        <taxon>Streptophyta</taxon>
        <taxon>Embryophyta</taxon>
        <taxon>Tracheophyta</taxon>
        <taxon>Spermatophyta</taxon>
        <taxon>Magnoliopsida</taxon>
        <taxon>eudicotyledons</taxon>
        <taxon>Gunneridae</taxon>
        <taxon>Pentapetalae</taxon>
        <taxon>Saxifragales</taxon>
        <taxon>Crassulaceae</taxon>
        <taxon>Kalanchoe</taxon>
    </lineage>
</organism>
<sequence length="129" mass="14193">MMNFSGNGKLIGSAELTPSRNAKRENYSALAFTLTLPKASESTAAAAAAQTEPPLSHFYFLGTTPSFPPLSINHHISSKISSSPILKPLGYIGRLNWPCEYGFTLFPVFFQWKTPSQLLWLNLLIALFS</sequence>
<proteinExistence type="predicted"/>
<protein>
    <submittedName>
        <fullName evidence="1">Uncharacterized protein</fullName>
    </submittedName>
</protein>
<keyword evidence="2" id="KW-1185">Reference proteome</keyword>
<dbReference type="AlphaFoldDB" id="A0A7N0UNM8"/>
<dbReference type="Proteomes" id="UP000594263">
    <property type="component" value="Unplaced"/>
</dbReference>
<evidence type="ECO:0000313" key="2">
    <source>
        <dbReference type="Proteomes" id="UP000594263"/>
    </source>
</evidence>
<dbReference type="EnsemblPlants" id="Kaladp0076s0153.1.v1.1">
    <property type="protein sequence ID" value="Kaladp0076s0153.1.v1.1"/>
    <property type="gene ID" value="Kaladp0076s0153.v1.1"/>
</dbReference>
<accession>A0A7N0UNM8</accession>